<reference evidence="1 2" key="1">
    <citation type="submission" date="2021-06" db="EMBL/GenBank/DDBJ databases">
        <title>Caerostris extrusa draft genome.</title>
        <authorList>
            <person name="Kono N."/>
            <person name="Arakawa K."/>
        </authorList>
    </citation>
    <scope>NUCLEOTIDE SEQUENCE [LARGE SCALE GENOMIC DNA]</scope>
</reference>
<proteinExistence type="predicted"/>
<protein>
    <submittedName>
        <fullName evidence="1">Uncharacterized protein</fullName>
    </submittedName>
</protein>
<keyword evidence="2" id="KW-1185">Reference proteome</keyword>
<name>A0AAV4MRF2_CAEEX</name>
<dbReference type="Proteomes" id="UP001054945">
    <property type="component" value="Unassembled WGS sequence"/>
</dbReference>
<organism evidence="1 2">
    <name type="scientific">Caerostris extrusa</name>
    <name type="common">Bark spider</name>
    <name type="synonym">Caerostris bankana</name>
    <dbReference type="NCBI Taxonomy" id="172846"/>
    <lineage>
        <taxon>Eukaryota</taxon>
        <taxon>Metazoa</taxon>
        <taxon>Ecdysozoa</taxon>
        <taxon>Arthropoda</taxon>
        <taxon>Chelicerata</taxon>
        <taxon>Arachnida</taxon>
        <taxon>Araneae</taxon>
        <taxon>Araneomorphae</taxon>
        <taxon>Entelegynae</taxon>
        <taxon>Araneoidea</taxon>
        <taxon>Araneidae</taxon>
        <taxon>Caerostris</taxon>
    </lineage>
</organism>
<sequence>MTFSIFAIWNNVRSPFPMSQMHLSCPRRPLAPRMDLLIGGMFIDGNIFHSFGLSGIRADLYLGGRRVQEMAIYVGLKYGVKRRARDSAE</sequence>
<evidence type="ECO:0000313" key="1">
    <source>
        <dbReference type="EMBL" id="GIX74450.1"/>
    </source>
</evidence>
<dbReference type="AlphaFoldDB" id="A0AAV4MRF2"/>
<dbReference type="EMBL" id="BPLR01020069">
    <property type="protein sequence ID" value="GIX74450.1"/>
    <property type="molecule type" value="Genomic_DNA"/>
</dbReference>
<gene>
    <name evidence="1" type="ORF">CEXT_467791</name>
</gene>
<comment type="caution">
    <text evidence="1">The sequence shown here is derived from an EMBL/GenBank/DDBJ whole genome shotgun (WGS) entry which is preliminary data.</text>
</comment>
<evidence type="ECO:0000313" key="2">
    <source>
        <dbReference type="Proteomes" id="UP001054945"/>
    </source>
</evidence>
<accession>A0AAV4MRF2</accession>